<gene>
    <name evidence="2" type="ordered locus">Caur_1615</name>
</gene>
<evidence type="ECO:0000313" key="2">
    <source>
        <dbReference type="EMBL" id="ABY34833.1"/>
    </source>
</evidence>
<evidence type="ECO:0000313" key="3">
    <source>
        <dbReference type="Proteomes" id="UP000002008"/>
    </source>
</evidence>
<keyword evidence="1" id="KW-1133">Transmembrane helix</keyword>
<dbReference type="EnsemblBacteria" id="ABY34833">
    <property type="protein sequence ID" value="ABY34833"/>
    <property type="gene ID" value="Caur_1615"/>
</dbReference>
<keyword evidence="1" id="KW-0812">Transmembrane</keyword>
<dbReference type="AlphaFoldDB" id="A9WBM6"/>
<evidence type="ECO:0000256" key="1">
    <source>
        <dbReference type="SAM" id="Phobius"/>
    </source>
</evidence>
<dbReference type="EMBL" id="CP000909">
    <property type="protein sequence ID" value="ABY34833.1"/>
    <property type="molecule type" value="Genomic_DNA"/>
</dbReference>
<reference evidence="3" key="1">
    <citation type="journal article" date="2011" name="BMC Genomics">
        <title>Complete genome sequence of the filamentous anoxygenic phototrophic bacterium Chloroflexus aurantiacus.</title>
        <authorList>
            <person name="Tang K.H."/>
            <person name="Barry K."/>
            <person name="Chertkov O."/>
            <person name="Dalin E."/>
            <person name="Han C.S."/>
            <person name="Hauser L.J."/>
            <person name="Honchak B.M."/>
            <person name="Karbach L.E."/>
            <person name="Land M.L."/>
            <person name="Lapidus A."/>
            <person name="Larimer F.W."/>
            <person name="Mikhailova N."/>
            <person name="Pitluck S."/>
            <person name="Pierson B.K."/>
            <person name="Blankenship R.E."/>
        </authorList>
    </citation>
    <scope>NUCLEOTIDE SEQUENCE [LARGE SCALE GENOMIC DNA]</scope>
    <source>
        <strain evidence="3">ATCC 29366 / DSM 635 / J-10-fl</strain>
    </source>
</reference>
<dbReference type="Proteomes" id="UP000002008">
    <property type="component" value="Chromosome"/>
</dbReference>
<dbReference type="KEGG" id="cau:Caur_1615"/>
<dbReference type="PATRIC" id="fig|324602.8.peg.1850"/>
<proteinExistence type="predicted"/>
<sequence length="111" mass="12373">MSPELIRVVVALVIGLLLIDQFRRSAVGSRRRWAFALGAAAMVVVATSNLFVGALLPLMIIGGSLALAAVWLLWQAYQRGELADRFERARDYLESERRRYDEQDRGGSHDG</sequence>
<keyword evidence="1" id="KW-0472">Membrane</keyword>
<protein>
    <submittedName>
        <fullName evidence="2">Uncharacterized protein</fullName>
    </submittedName>
</protein>
<dbReference type="RefSeq" id="WP_012257487.1">
    <property type="nucleotide sequence ID" value="NC_010175.1"/>
</dbReference>
<feature type="transmembrane region" description="Helical" evidence="1">
    <location>
        <begin position="58"/>
        <end position="77"/>
    </location>
</feature>
<accession>A9WBM6</accession>
<dbReference type="STRING" id="324602.Caur_1615"/>
<keyword evidence="3" id="KW-1185">Reference proteome</keyword>
<feature type="transmembrane region" description="Helical" evidence="1">
    <location>
        <begin position="6"/>
        <end position="22"/>
    </location>
</feature>
<dbReference type="InParanoid" id="A9WBM6"/>
<dbReference type="HOGENOM" id="CLU_2153846_0_0_0"/>
<organism evidence="2 3">
    <name type="scientific">Chloroflexus aurantiacus (strain ATCC 29366 / DSM 635 / J-10-fl)</name>
    <dbReference type="NCBI Taxonomy" id="324602"/>
    <lineage>
        <taxon>Bacteria</taxon>
        <taxon>Bacillati</taxon>
        <taxon>Chloroflexota</taxon>
        <taxon>Chloroflexia</taxon>
        <taxon>Chloroflexales</taxon>
        <taxon>Chloroflexineae</taxon>
        <taxon>Chloroflexaceae</taxon>
        <taxon>Chloroflexus</taxon>
    </lineage>
</organism>
<feature type="transmembrane region" description="Helical" evidence="1">
    <location>
        <begin position="34"/>
        <end position="52"/>
    </location>
</feature>
<name>A9WBM6_CHLAA</name>